<evidence type="ECO:0000259" key="1">
    <source>
        <dbReference type="PROSITE" id="PS50022"/>
    </source>
</evidence>
<gene>
    <name evidence="2" type="ORF">GCM10009114_11790</name>
</gene>
<dbReference type="Pfam" id="PF08787">
    <property type="entry name" value="Alginate_lyase2"/>
    <property type="match status" value="1"/>
</dbReference>
<dbReference type="InterPro" id="IPR008979">
    <property type="entry name" value="Galactose-bd-like_sf"/>
</dbReference>
<comment type="caution">
    <text evidence="2">The sequence shown here is derived from an EMBL/GenBank/DDBJ whole genome shotgun (WGS) entry which is preliminary data.</text>
</comment>
<dbReference type="RefSeq" id="WP_343857523.1">
    <property type="nucleotide sequence ID" value="NZ_BAAAFD010000002.1"/>
</dbReference>
<sequence>MVRELMPSDLCRLMRFGYTKVAMVLLCLLLLNACGGGSSSAPASNPPPVVIAPPKTPAPAECSNQVYPIVSVIDDGSYEADFAPDYATDNNTASSSRWSSDGTNTFLTLDLGSPQTIAALTIKWFKGAKRVALFAVQTSLDNINWLDALSQTQSSGKHSGFELVSLDESQARYIKILGFGNNLDSNNGIVEVKAHSCATASGEFTDTFPNELGIELIDWYLSVPTDEDNNGRSDSISERSLADGYTNSEYFFTSADNGIVMRSPSYGFKTSPNTNYVRVELREMLRRADTSLSTQGVNKNNWVFASASAQSQAQAGGVDGDLRVTLAVNQVTTTGENYQIGRVIIGQIHANDDEPVRLYYRKLPGNSKGAIYFAHESRVKDSDGDNIETYVEMIGSRSNSASNPEDGISLDEKFSYHISVNVNLLTVTISREGKADIVANYDMSDSRYDQDGQYHYFKVGVYNVNNSSAPSEFAQATFYSIKNGHTGYSASE</sequence>
<dbReference type="InterPro" id="IPR014895">
    <property type="entry name" value="Alginate_lyase_2"/>
</dbReference>
<organism evidence="2 3">
    <name type="scientific">Aliiglaciecola litoralis</name>
    <dbReference type="NCBI Taxonomy" id="582857"/>
    <lineage>
        <taxon>Bacteria</taxon>
        <taxon>Pseudomonadati</taxon>
        <taxon>Pseudomonadota</taxon>
        <taxon>Gammaproteobacteria</taxon>
        <taxon>Alteromonadales</taxon>
        <taxon>Alteromonadaceae</taxon>
        <taxon>Aliiglaciecola</taxon>
    </lineage>
</organism>
<dbReference type="Proteomes" id="UP001500359">
    <property type="component" value="Unassembled WGS sequence"/>
</dbReference>
<dbReference type="SUPFAM" id="SSF49785">
    <property type="entry name" value="Galactose-binding domain-like"/>
    <property type="match status" value="1"/>
</dbReference>
<dbReference type="PROSITE" id="PS50022">
    <property type="entry name" value="FA58C_3"/>
    <property type="match status" value="1"/>
</dbReference>
<dbReference type="EMBL" id="BAAAFD010000002">
    <property type="protein sequence ID" value="GAA0854770.1"/>
    <property type="molecule type" value="Genomic_DNA"/>
</dbReference>
<evidence type="ECO:0000313" key="2">
    <source>
        <dbReference type="EMBL" id="GAA0854770.1"/>
    </source>
</evidence>
<keyword evidence="3" id="KW-1185">Reference proteome</keyword>
<dbReference type="InterPro" id="IPR000421">
    <property type="entry name" value="FA58C"/>
</dbReference>
<accession>A0ABN1LES4</accession>
<feature type="domain" description="F5/8 type C" evidence="1">
    <location>
        <begin position="54"/>
        <end position="197"/>
    </location>
</feature>
<dbReference type="Pfam" id="PF00754">
    <property type="entry name" value="F5_F8_type_C"/>
    <property type="match status" value="1"/>
</dbReference>
<reference evidence="2 3" key="1">
    <citation type="journal article" date="2019" name="Int. J. Syst. Evol. Microbiol.">
        <title>The Global Catalogue of Microorganisms (GCM) 10K type strain sequencing project: providing services to taxonomists for standard genome sequencing and annotation.</title>
        <authorList>
            <consortium name="The Broad Institute Genomics Platform"/>
            <consortium name="The Broad Institute Genome Sequencing Center for Infectious Disease"/>
            <person name="Wu L."/>
            <person name="Ma J."/>
        </authorList>
    </citation>
    <scope>NUCLEOTIDE SEQUENCE [LARGE SCALE GENOMIC DNA]</scope>
    <source>
        <strain evidence="2 3">JCM 15896</strain>
    </source>
</reference>
<name>A0ABN1LES4_9ALTE</name>
<evidence type="ECO:0000313" key="3">
    <source>
        <dbReference type="Proteomes" id="UP001500359"/>
    </source>
</evidence>
<dbReference type="Gene3D" id="2.60.120.200">
    <property type="match status" value="1"/>
</dbReference>
<protein>
    <recommendedName>
        <fullName evidence="1">F5/8 type C domain-containing protein</fullName>
    </recommendedName>
</protein>
<proteinExistence type="predicted"/>
<dbReference type="Gene3D" id="2.60.120.260">
    <property type="entry name" value="Galactose-binding domain-like"/>
    <property type="match status" value="1"/>
</dbReference>
<dbReference type="SUPFAM" id="SSF49899">
    <property type="entry name" value="Concanavalin A-like lectins/glucanases"/>
    <property type="match status" value="1"/>
</dbReference>
<dbReference type="InterPro" id="IPR013320">
    <property type="entry name" value="ConA-like_dom_sf"/>
</dbReference>